<feature type="domain" description="Competence protein CoiA nuclease-like" evidence="1">
    <location>
        <begin position="59"/>
        <end position="162"/>
    </location>
</feature>
<evidence type="ECO:0000259" key="1">
    <source>
        <dbReference type="Pfam" id="PF06054"/>
    </source>
</evidence>
<accession>A0ABW1DKQ7</accession>
<protein>
    <submittedName>
        <fullName evidence="2">Competence protein CoiA</fullName>
    </submittedName>
</protein>
<dbReference type="EMBL" id="JBHSOH010000015">
    <property type="protein sequence ID" value="MFC5849200.1"/>
    <property type="molecule type" value="Genomic_DNA"/>
</dbReference>
<comment type="caution">
    <text evidence="2">The sequence shown here is derived from an EMBL/GenBank/DDBJ whole genome shotgun (WGS) entry which is preliminary data.</text>
</comment>
<dbReference type="RefSeq" id="WP_380050063.1">
    <property type="nucleotide sequence ID" value="NZ_JBHSOH010000015.1"/>
</dbReference>
<evidence type="ECO:0000313" key="3">
    <source>
        <dbReference type="Proteomes" id="UP001595979"/>
    </source>
</evidence>
<dbReference type="Pfam" id="PF06054">
    <property type="entry name" value="CoiA_nuc"/>
    <property type="match status" value="1"/>
</dbReference>
<organism evidence="2 3">
    <name type="scientific">Deinococcus petrolearius</name>
    <dbReference type="NCBI Taxonomy" id="1751295"/>
    <lineage>
        <taxon>Bacteria</taxon>
        <taxon>Thermotogati</taxon>
        <taxon>Deinococcota</taxon>
        <taxon>Deinococci</taxon>
        <taxon>Deinococcales</taxon>
        <taxon>Deinococcaceae</taxon>
        <taxon>Deinococcus</taxon>
    </lineage>
</organism>
<proteinExistence type="predicted"/>
<evidence type="ECO:0000313" key="2">
    <source>
        <dbReference type="EMBL" id="MFC5849200.1"/>
    </source>
</evidence>
<keyword evidence="3" id="KW-1185">Reference proteome</keyword>
<dbReference type="InterPro" id="IPR010330">
    <property type="entry name" value="CoiA_nuc"/>
</dbReference>
<name>A0ABW1DKQ7_9DEIO</name>
<gene>
    <name evidence="2" type="ORF">ACFPQ6_12860</name>
</gene>
<sequence>MAGQDILSLDLSSDEFAALRGRQDITMACCDARAIPKRSVTGLPFFAHGRTAFCDAASETEFHLRGKVLIRDAAAKAGWKAQVEVSGEAPSGERWRADVLCEKGERQVAFELQHSGITLARLSERQQRYRESGVGGMWFMRTHERRLREPQTWQRHTPALYITEQHQIPDLDLPLEEVVSRALQDGLILFPSKSSLMRLTVFSHTYYCRYCRKYTAVLARVFLSPLGRPGFSIEIPWDVQGIAQWACGILERNGVSEYPLIQREMYRTGAGSSYGCNRCGKIIFVHQRPRDTADVWREKARQEKIFEQYASSVSGESLALRAITLLSPAENQWFKENVGGRWIPREWLVEI</sequence>
<reference evidence="3" key="1">
    <citation type="journal article" date="2019" name="Int. J. Syst. Evol. Microbiol.">
        <title>The Global Catalogue of Microorganisms (GCM) 10K type strain sequencing project: providing services to taxonomists for standard genome sequencing and annotation.</title>
        <authorList>
            <consortium name="The Broad Institute Genomics Platform"/>
            <consortium name="The Broad Institute Genome Sequencing Center for Infectious Disease"/>
            <person name="Wu L."/>
            <person name="Ma J."/>
        </authorList>
    </citation>
    <scope>NUCLEOTIDE SEQUENCE [LARGE SCALE GENOMIC DNA]</scope>
    <source>
        <strain evidence="3">CGMCC 1.15053</strain>
    </source>
</reference>
<dbReference type="Proteomes" id="UP001595979">
    <property type="component" value="Unassembled WGS sequence"/>
</dbReference>